<comment type="cofactor">
    <cofactor evidence="2">
        <name>[4Fe-4S] cluster</name>
        <dbReference type="ChEBI" id="CHEBI:49883"/>
    </cofactor>
</comment>
<evidence type="ECO:0000256" key="5">
    <source>
        <dbReference type="ARBA" id="ARBA00022691"/>
    </source>
</evidence>
<dbReference type="Gene3D" id="3.20.20.70">
    <property type="entry name" value="Aldolase class I"/>
    <property type="match status" value="1"/>
</dbReference>
<comment type="cofactor">
    <cofactor evidence="1">
        <name>pyridoxal 5'-phosphate</name>
        <dbReference type="ChEBI" id="CHEBI:597326"/>
    </cofactor>
</comment>
<dbReference type="RefSeq" id="WP_284154154.1">
    <property type="nucleotide sequence ID" value="NZ_AP025516.1"/>
</dbReference>
<dbReference type="SFLD" id="SFLDG01070">
    <property type="entry name" value="PLP-dependent"/>
    <property type="match status" value="1"/>
</dbReference>
<evidence type="ECO:0000256" key="2">
    <source>
        <dbReference type="ARBA" id="ARBA00001966"/>
    </source>
</evidence>
<evidence type="ECO:0000256" key="4">
    <source>
        <dbReference type="ARBA" id="ARBA00022485"/>
    </source>
</evidence>
<name>A0ABM7W802_9BACT</name>
<dbReference type="InterPro" id="IPR013785">
    <property type="entry name" value="Aldolase_TIM"/>
</dbReference>
<keyword evidence="5" id="KW-0949">S-adenosyl-L-methionine</keyword>
<feature type="domain" description="Radical SAM core" evidence="11">
    <location>
        <begin position="90"/>
        <end position="302"/>
    </location>
</feature>
<proteinExistence type="inferred from homology"/>
<evidence type="ECO:0000313" key="13">
    <source>
        <dbReference type="Proteomes" id="UP000830055"/>
    </source>
</evidence>
<dbReference type="InterPro" id="IPR058240">
    <property type="entry name" value="rSAM_sf"/>
</dbReference>
<evidence type="ECO:0000256" key="8">
    <source>
        <dbReference type="ARBA" id="ARBA00023004"/>
    </source>
</evidence>
<evidence type="ECO:0000256" key="6">
    <source>
        <dbReference type="ARBA" id="ARBA00022723"/>
    </source>
</evidence>
<dbReference type="InterPro" id="IPR007197">
    <property type="entry name" value="rSAM"/>
</dbReference>
<keyword evidence="13" id="KW-1185">Reference proteome</keyword>
<dbReference type="CDD" id="cd01335">
    <property type="entry name" value="Radical_SAM"/>
    <property type="match status" value="1"/>
</dbReference>
<dbReference type="Pfam" id="PF12544">
    <property type="entry name" value="LAM_C"/>
    <property type="match status" value="1"/>
</dbReference>
<organism evidence="12 13">
    <name type="scientific">Desulfofustis limnaeus</name>
    <dbReference type="NCBI Taxonomy" id="2740163"/>
    <lineage>
        <taxon>Bacteria</taxon>
        <taxon>Pseudomonadati</taxon>
        <taxon>Thermodesulfobacteriota</taxon>
        <taxon>Desulfobulbia</taxon>
        <taxon>Desulfobulbales</taxon>
        <taxon>Desulfocapsaceae</taxon>
        <taxon>Desulfofustis</taxon>
    </lineage>
</organism>
<dbReference type="InterPro" id="IPR003739">
    <property type="entry name" value="Lys_aminomutase/Glu_NH3_mut"/>
</dbReference>
<keyword evidence="7" id="KW-0663">Pyridoxal phosphate</keyword>
<keyword evidence="4" id="KW-0004">4Fe-4S</keyword>
<dbReference type="InterPro" id="IPR025895">
    <property type="entry name" value="LAM_C_dom"/>
</dbReference>
<dbReference type="SFLD" id="SFLDS00029">
    <property type="entry name" value="Radical_SAM"/>
    <property type="match status" value="1"/>
</dbReference>
<dbReference type="PIRSF" id="PIRSF004911">
    <property type="entry name" value="DUF160"/>
    <property type="match status" value="1"/>
</dbReference>
<sequence length="355" mass="39843">MASWKQILRNSITSYEQLRAAFPGLIEPAVAEVIKRYPLRINSYYLELIKHHGQPLFRQAVPSPAELACGPCEIDPLAEDRLSPVPGIVHKYPDRVLFLVANQCALYCRFCTRKRHVGRPSMPDGRTHLDRGLDYLRRHPEIKEVLVSGGDPLLLEDHLLEDLLRALRSIDTLEIIRIGSRVPCTLPMRITTRLCRILKRYHPLFINTHFNHPAELTEEAKQACTRLADAGIPLGSQTVLLRGVNDSPETIRTLMQGLLRFRVKPYYLFQTDITAGTDHFRTTTAEGLAIMEQLLGHISGMAVPAYALDAPGGRGKIRLSPNYVLATGSSLSFRSYQGDLCSYPEPDTLPPAFSQ</sequence>
<dbReference type="SUPFAM" id="SSF102114">
    <property type="entry name" value="Radical SAM enzymes"/>
    <property type="match status" value="1"/>
</dbReference>
<dbReference type="NCBIfam" id="TIGR00238">
    <property type="entry name" value="KamA family radical SAM protein"/>
    <property type="match status" value="1"/>
</dbReference>
<dbReference type="Proteomes" id="UP000830055">
    <property type="component" value="Chromosome"/>
</dbReference>
<evidence type="ECO:0000313" key="12">
    <source>
        <dbReference type="EMBL" id="BDD87112.1"/>
    </source>
</evidence>
<gene>
    <name evidence="12" type="primary">yjeK</name>
    <name evidence="12" type="ORF">DPPLL_14770</name>
</gene>
<evidence type="ECO:0000256" key="7">
    <source>
        <dbReference type="ARBA" id="ARBA00022898"/>
    </source>
</evidence>
<comment type="similarity">
    <text evidence="3">Belongs to the radical SAM superfamily. KamA family.</text>
</comment>
<dbReference type="PANTHER" id="PTHR30538">
    <property type="entry name" value="LYSINE 2,3-AMINOMUTASE-RELATED"/>
    <property type="match status" value="1"/>
</dbReference>
<accession>A0ABM7W802</accession>
<evidence type="ECO:0000256" key="9">
    <source>
        <dbReference type="ARBA" id="ARBA00023014"/>
    </source>
</evidence>
<keyword evidence="6" id="KW-0479">Metal-binding</keyword>
<keyword evidence="10" id="KW-0413">Isomerase</keyword>
<evidence type="ECO:0000259" key="11">
    <source>
        <dbReference type="PROSITE" id="PS51918"/>
    </source>
</evidence>
<keyword evidence="9" id="KW-0411">Iron-sulfur</keyword>
<protein>
    <submittedName>
        <fullName evidence="12">Lysine 2,3-aminomutase</fullName>
    </submittedName>
</protein>
<dbReference type="EMBL" id="AP025516">
    <property type="protein sequence ID" value="BDD87112.1"/>
    <property type="molecule type" value="Genomic_DNA"/>
</dbReference>
<dbReference type="PANTHER" id="PTHR30538:SF1">
    <property type="entry name" value="L-LYSINE 2,3-AMINOMUTASE"/>
    <property type="match status" value="1"/>
</dbReference>
<evidence type="ECO:0000256" key="10">
    <source>
        <dbReference type="ARBA" id="ARBA00023235"/>
    </source>
</evidence>
<dbReference type="Pfam" id="PF04055">
    <property type="entry name" value="Radical_SAM"/>
    <property type="match status" value="1"/>
</dbReference>
<evidence type="ECO:0000256" key="1">
    <source>
        <dbReference type="ARBA" id="ARBA00001933"/>
    </source>
</evidence>
<dbReference type="PROSITE" id="PS51918">
    <property type="entry name" value="RADICAL_SAM"/>
    <property type="match status" value="1"/>
</dbReference>
<evidence type="ECO:0000256" key="3">
    <source>
        <dbReference type="ARBA" id="ARBA00008703"/>
    </source>
</evidence>
<keyword evidence="8" id="KW-0408">Iron</keyword>
<reference evidence="12 13" key="1">
    <citation type="submission" date="2022-01" db="EMBL/GenBank/DDBJ databases">
        <title>Desulfofustis limnae sp. nov., a novel mesophilic sulfate-reducing bacterium isolated from marsh soil.</title>
        <authorList>
            <person name="Watanabe M."/>
            <person name="Takahashi A."/>
            <person name="Kojima H."/>
            <person name="Fukui M."/>
        </authorList>
    </citation>
    <scope>NUCLEOTIDE SEQUENCE [LARGE SCALE GENOMIC DNA]</scope>
    <source>
        <strain evidence="12 13">PPLL</strain>
    </source>
</reference>